<dbReference type="AlphaFoldDB" id="A0AAD9HUI2"/>
<dbReference type="InterPro" id="IPR003615">
    <property type="entry name" value="HNH_nuc"/>
</dbReference>
<sequence length="365" mass="41346">MSAYLDDHSTKMTLIPQVFAELEALGKAEVAKACLWAALWTMPASQVEHLLGMLRDPVESIRMPGRFGAVHANFPILLKIFCTEKMSSKDIGGENEAVGPGPKKPHFKRNKLESQATLKRDNARCVLTGSPNPEVCHIFPFSALSRQEQVDTLLGIMAPVWGQDRIDKLLVKLTGRYNPGASNNMNVIDQARNMISLNQQMHYFWGRGYFALEPMGMPECSDKEASVSRTASASSTPTRTPPPRASKKSKVTQKEWSIRLRFHWLRATNVPELRVPVDFSEDPINRFQPPDPERPAYRPIENGQIVTIKADSFEKLPDYDILLLQWDILRMWRLAGGADPAMYPDEPYGDEEWNKVTLKDPDWER</sequence>
<dbReference type="Pfam" id="PF13391">
    <property type="entry name" value="HNH_2"/>
    <property type="match status" value="1"/>
</dbReference>
<feature type="compositionally biased region" description="Low complexity" evidence="1">
    <location>
        <begin position="227"/>
        <end position="238"/>
    </location>
</feature>
<keyword evidence="4" id="KW-1185">Reference proteome</keyword>
<dbReference type="EMBL" id="MU842808">
    <property type="protein sequence ID" value="KAK2035525.1"/>
    <property type="molecule type" value="Genomic_DNA"/>
</dbReference>
<organism evidence="3 4">
    <name type="scientific">Colletotrichum zoysiae</name>
    <dbReference type="NCBI Taxonomy" id="1216348"/>
    <lineage>
        <taxon>Eukaryota</taxon>
        <taxon>Fungi</taxon>
        <taxon>Dikarya</taxon>
        <taxon>Ascomycota</taxon>
        <taxon>Pezizomycotina</taxon>
        <taxon>Sordariomycetes</taxon>
        <taxon>Hypocreomycetidae</taxon>
        <taxon>Glomerellales</taxon>
        <taxon>Glomerellaceae</taxon>
        <taxon>Colletotrichum</taxon>
        <taxon>Colletotrichum graminicola species complex</taxon>
    </lineage>
</organism>
<feature type="region of interest" description="Disordered" evidence="1">
    <location>
        <begin position="221"/>
        <end position="252"/>
    </location>
</feature>
<name>A0AAD9HUI2_9PEZI</name>
<reference evidence="3" key="1">
    <citation type="submission" date="2021-06" db="EMBL/GenBank/DDBJ databases">
        <title>Comparative genomics, transcriptomics and evolutionary studies reveal genomic signatures of adaptation to plant cell wall in hemibiotrophic fungi.</title>
        <authorList>
            <consortium name="DOE Joint Genome Institute"/>
            <person name="Baroncelli R."/>
            <person name="Diaz J.F."/>
            <person name="Benocci T."/>
            <person name="Peng M."/>
            <person name="Battaglia E."/>
            <person name="Haridas S."/>
            <person name="Andreopoulos W."/>
            <person name="Labutti K."/>
            <person name="Pangilinan J."/>
            <person name="Floch G.L."/>
            <person name="Makela M.R."/>
            <person name="Henrissat B."/>
            <person name="Grigoriev I.V."/>
            <person name="Crouch J.A."/>
            <person name="De Vries R.P."/>
            <person name="Sukno S.A."/>
            <person name="Thon M.R."/>
        </authorList>
    </citation>
    <scope>NUCLEOTIDE SEQUENCE</scope>
    <source>
        <strain evidence="3">MAFF235873</strain>
    </source>
</reference>
<evidence type="ECO:0000259" key="2">
    <source>
        <dbReference type="Pfam" id="PF13391"/>
    </source>
</evidence>
<evidence type="ECO:0000313" key="4">
    <source>
        <dbReference type="Proteomes" id="UP001232148"/>
    </source>
</evidence>
<dbReference type="Proteomes" id="UP001232148">
    <property type="component" value="Unassembled WGS sequence"/>
</dbReference>
<gene>
    <name evidence="3" type="ORF">LX32DRAFT_678372</name>
</gene>
<evidence type="ECO:0000256" key="1">
    <source>
        <dbReference type="SAM" id="MobiDB-lite"/>
    </source>
</evidence>
<feature type="domain" description="HNH nuclease" evidence="2">
    <location>
        <begin position="125"/>
        <end position="212"/>
    </location>
</feature>
<evidence type="ECO:0000313" key="3">
    <source>
        <dbReference type="EMBL" id="KAK2035525.1"/>
    </source>
</evidence>
<feature type="compositionally biased region" description="Basic and acidic residues" evidence="1">
    <location>
        <begin position="352"/>
        <end position="365"/>
    </location>
</feature>
<protein>
    <recommendedName>
        <fullName evidence="2">HNH nuclease domain-containing protein</fullName>
    </recommendedName>
</protein>
<comment type="caution">
    <text evidence="3">The sequence shown here is derived from an EMBL/GenBank/DDBJ whole genome shotgun (WGS) entry which is preliminary data.</text>
</comment>
<feature type="region of interest" description="Disordered" evidence="1">
    <location>
        <begin position="343"/>
        <end position="365"/>
    </location>
</feature>
<proteinExistence type="predicted"/>
<accession>A0AAD9HUI2</accession>